<evidence type="ECO:0000256" key="4">
    <source>
        <dbReference type="ARBA" id="ARBA00022825"/>
    </source>
</evidence>
<dbReference type="InterPro" id="IPR047272">
    <property type="entry name" value="S49_SppA_C"/>
</dbReference>
<proteinExistence type="inferred from homology"/>
<dbReference type="PANTHER" id="PTHR33209">
    <property type="entry name" value="PROTEASE 4"/>
    <property type="match status" value="1"/>
</dbReference>
<dbReference type="Pfam" id="PF01343">
    <property type="entry name" value="Peptidase_S49"/>
    <property type="match status" value="2"/>
</dbReference>
<dbReference type="PANTHER" id="PTHR33209:SF1">
    <property type="entry name" value="PEPTIDASE S49 DOMAIN-CONTAINING PROTEIN"/>
    <property type="match status" value="1"/>
</dbReference>
<dbReference type="CDD" id="cd07023">
    <property type="entry name" value="S49_Sppa_N_C"/>
    <property type="match status" value="1"/>
</dbReference>
<dbReference type="EMBL" id="LXQA010122191">
    <property type="protein sequence ID" value="MCI20887.1"/>
    <property type="molecule type" value="Genomic_DNA"/>
</dbReference>
<keyword evidence="2 6" id="KW-0645">Protease</keyword>
<dbReference type="AlphaFoldDB" id="A0A392QAK5"/>
<comment type="caution">
    <text evidence="6">The sequence shown here is derived from an EMBL/GenBank/DDBJ whole genome shotgun (WGS) entry which is preliminary data.</text>
</comment>
<dbReference type="InterPro" id="IPR029045">
    <property type="entry name" value="ClpP/crotonase-like_dom_sf"/>
</dbReference>
<evidence type="ECO:0000259" key="5">
    <source>
        <dbReference type="Pfam" id="PF01343"/>
    </source>
</evidence>
<keyword evidence="7" id="KW-1185">Reference proteome</keyword>
<keyword evidence="4" id="KW-0720">Serine protease</keyword>
<dbReference type="InterPro" id="IPR002142">
    <property type="entry name" value="Peptidase_S49"/>
</dbReference>
<evidence type="ECO:0000256" key="2">
    <source>
        <dbReference type="ARBA" id="ARBA00022670"/>
    </source>
</evidence>
<dbReference type="Proteomes" id="UP000265520">
    <property type="component" value="Unassembled WGS sequence"/>
</dbReference>
<evidence type="ECO:0000256" key="3">
    <source>
        <dbReference type="ARBA" id="ARBA00022801"/>
    </source>
</evidence>
<evidence type="ECO:0000313" key="6">
    <source>
        <dbReference type="EMBL" id="MCI20887.1"/>
    </source>
</evidence>
<dbReference type="GO" id="GO:0008236">
    <property type="term" value="F:serine-type peptidase activity"/>
    <property type="evidence" value="ECO:0007669"/>
    <property type="project" value="UniProtKB-KW"/>
</dbReference>
<feature type="domain" description="Peptidase S49" evidence="5">
    <location>
        <begin position="35"/>
        <end position="80"/>
    </location>
</feature>
<dbReference type="Gene3D" id="3.90.226.10">
    <property type="entry name" value="2-enoyl-CoA Hydratase, Chain A, domain 1"/>
    <property type="match status" value="1"/>
</dbReference>
<dbReference type="GO" id="GO:0006508">
    <property type="term" value="P:proteolysis"/>
    <property type="evidence" value="ECO:0007669"/>
    <property type="project" value="UniProtKB-KW"/>
</dbReference>
<sequence>MVKASKKFKAIIIRIDSVGGDVHASQLMWEAVRSLASKKPVIASMSDVATSAGCDMAMGAGAIVAENFTLIGSIGVAHSGKYAELRELWLSFTPYEVTLDYGALPTPYEVDQMKKVAHGRIWTGKDAASHGLVDAIGGISCAVAIAKLKANIPQNRQVTLVELSRSGP</sequence>
<reference evidence="6 7" key="1">
    <citation type="journal article" date="2018" name="Front. Plant Sci.">
        <title>Red Clover (Trifolium pratense) and Zigzag Clover (T. medium) - A Picture of Genomic Similarities and Differences.</title>
        <authorList>
            <person name="Dluhosova J."/>
            <person name="Istvanek J."/>
            <person name="Nedelnik J."/>
            <person name="Repkova J."/>
        </authorList>
    </citation>
    <scope>NUCLEOTIDE SEQUENCE [LARGE SCALE GENOMIC DNA]</scope>
    <source>
        <strain evidence="7">cv. 10/8</strain>
        <tissue evidence="6">Leaf</tissue>
    </source>
</reference>
<feature type="non-terminal residue" evidence="6">
    <location>
        <position position="168"/>
    </location>
</feature>
<feature type="domain" description="Peptidase S49" evidence="5">
    <location>
        <begin position="109"/>
        <end position="151"/>
    </location>
</feature>
<protein>
    <submittedName>
        <fullName evidence="6">Protease 4-like</fullName>
    </submittedName>
</protein>
<dbReference type="SUPFAM" id="SSF52096">
    <property type="entry name" value="ClpP/crotonase"/>
    <property type="match status" value="1"/>
</dbReference>
<organism evidence="6 7">
    <name type="scientific">Trifolium medium</name>
    <dbReference type="NCBI Taxonomy" id="97028"/>
    <lineage>
        <taxon>Eukaryota</taxon>
        <taxon>Viridiplantae</taxon>
        <taxon>Streptophyta</taxon>
        <taxon>Embryophyta</taxon>
        <taxon>Tracheophyta</taxon>
        <taxon>Spermatophyta</taxon>
        <taxon>Magnoliopsida</taxon>
        <taxon>eudicotyledons</taxon>
        <taxon>Gunneridae</taxon>
        <taxon>Pentapetalae</taxon>
        <taxon>rosids</taxon>
        <taxon>fabids</taxon>
        <taxon>Fabales</taxon>
        <taxon>Fabaceae</taxon>
        <taxon>Papilionoideae</taxon>
        <taxon>50 kb inversion clade</taxon>
        <taxon>NPAAA clade</taxon>
        <taxon>Hologalegina</taxon>
        <taxon>IRL clade</taxon>
        <taxon>Trifolieae</taxon>
        <taxon>Trifolium</taxon>
    </lineage>
</organism>
<evidence type="ECO:0000313" key="7">
    <source>
        <dbReference type="Proteomes" id="UP000265520"/>
    </source>
</evidence>
<name>A0A392QAK5_9FABA</name>
<keyword evidence="3" id="KW-0378">Hydrolase</keyword>
<evidence type="ECO:0000256" key="1">
    <source>
        <dbReference type="ARBA" id="ARBA00008683"/>
    </source>
</evidence>
<comment type="similarity">
    <text evidence="1">Belongs to the peptidase S49 family.</text>
</comment>
<accession>A0A392QAK5</accession>